<evidence type="ECO:0000313" key="2">
    <source>
        <dbReference type="Proteomes" id="UP001165960"/>
    </source>
</evidence>
<proteinExistence type="predicted"/>
<keyword evidence="2" id="KW-1185">Reference proteome</keyword>
<protein>
    <submittedName>
        <fullName evidence="1">Uncharacterized protein</fullName>
    </submittedName>
</protein>
<evidence type="ECO:0000313" key="1">
    <source>
        <dbReference type="EMBL" id="KAJ9062826.1"/>
    </source>
</evidence>
<comment type="caution">
    <text evidence="1">The sequence shown here is derived from an EMBL/GenBank/DDBJ whole genome shotgun (WGS) entry which is preliminary data.</text>
</comment>
<accession>A0ACC2SKY4</accession>
<gene>
    <name evidence="1" type="ORF">DSO57_1006603</name>
</gene>
<dbReference type="Proteomes" id="UP001165960">
    <property type="component" value="Unassembled WGS sequence"/>
</dbReference>
<organism evidence="1 2">
    <name type="scientific">Entomophthora muscae</name>
    <dbReference type="NCBI Taxonomy" id="34485"/>
    <lineage>
        <taxon>Eukaryota</taxon>
        <taxon>Fungi</taxon>
        <taxon>Fungi incertae sedis</taxon>
        <taxon>Zoopagomycota</taxon>
        <taxon>Entomophthoromycotina</taxon>
        <taxon>Entomophthoromycetes</taxon>
        <taxon>Entomophthorales</taxon>
        <taxon>Entomophthoraceae</taxon>
        <taxon>Entomophthora</taxon>
    </lineage>
</organism>
<name>A0ACC2SKY4_9FUNG</name>
<sequence length="51" mass="5583">MRNPPSAASAPYHPRQNNHTYSPIINQCSHANYTTAVPLLTIADIAYSISN</sequence>
<dbReference type="EMBL" id="QTSX02004989">
    <property type="protein sequence ID" value="KAJ9062826.1"/>
    <property type="molecule type" value="Genomic_DNA"/>
</dbReference>
<reference evidence="1" key="1">
    <citation type="submission" date="2022-04" db="EMBL/GenBank/DDBJ databases">
        <title>Genome of the entomopathogenic fungus Entomophthora muscae.</title>
        <authorList>
            <person name="Elya C."/>
            <person name="Lovett B.R."/>
            <person name="Lee E."/>
            <person name="Macias A.M."/>
            <person name="Hajek A.E."/>
            <person name="De Bivort B.L."/>
            <person name="Kasson M.T."/>
            <person name="De Fine Licht H.H."/>
            <person name="Stajich J.E."/>
        </authorList>
    </citation>
    <scope>NUCLEOTIDE SEQUENCE</scope>
    <source>
        <strain evidence="1">Berkeley</strain>
    </source>
</reference>